<name>A0AAU6SHK8_MACHI</name>
<feature type="chain" id="PRO_5043346716" evidence="4">
    <location>
        <begin position="36"/>
        <end position="271"/>
    </location>
</feature>
<protein>
    <submittedName>
        <fullName evidence="5">Protein takeout-like protein</fullName>
    </submittedName>
</protein>
<dbReference type="InterPro" id="IPR038606">
    <property type="entry name" value="To_sf"/>
</dbReference>
<proteinExistence type="evidence at transcript level"/>
<keyword evidence="2" id="KW-0090">Biological rhythms</keyword>
<dbReference type="PANTHER" id="PTHR11008:SF32">
    <property type="entry name" value="CIRCADIAN CLOCK-CONTROLLED PROTEIN DAYWAKE-RELATED"/>
    <property type="match status" value="1"/>
</dbReference>
<dbReference type="GO" id="GO:0005615">
    <property type="term" value="C:extracellular space"/>
    <property type="evidence" value="ECO:0007669"/>
    <property type="project" value="TreeGrafter"/>
</dbReference>
<organism evidence="5">
    <name type="scientific">Maconellicoccus hirsutus</name>
    <name type="common">Pink hibiscus mealybug</name>
    <dbReference type="NCBI Taxonomy" id="177089"/>
    <lineage>
        <taxon>Eukaryota</taxon>
        <taxon>Metazoa</taxon>
        <taxon>Ecdysozoa</taxon>
        <taxon>Arthropoda</taxon>
        <taxon>Hexapoda</taxon>
        <taxon>Insecta</taxon>
        <taxon>Pterygota</taxon>
        <taxon>Neoptera</taxon>
        <taxon>Paraneoptera</taxon>
        <taxon>Hemiptera</taxon>
        <taxon>Sternorrhyncha</taxon>
        <taxon>Coccoidea</taxon>
        <taxon>Pseudococcidae</taxon>
        <taxon>Maconellicoccus</taxon>
    </lineage>
</organism>
<dbReference type="Gene3D" id="3.15.10.30">
    <property type="entry name" value="Haemolymph juvenile hormone binding protein"/>
    <property type="match status" value="1"/>
</dbReference>
<comment type="similarity">
    <text evidence="3">Belongs to the TO family.</text>
</comment>
<evidence type="ECO:0000256" key="4">
    <source>
        <dbReference type="SAM" id="SignalP"/>
    </source>
</evidence>
<evidence type="ECO:0000256" key="1">
    <source>
        <dbReference type="ARBA" id="ARBA00022729"/>
    </source>
</evidence>
<sequence>MVANMFRSNNRFLCEAFTVFVACLCWLQIAQYAEPVKIPALPLPSYVGKACRANDPNLNECVVRTGAPVIKRITQGDPKYRIPKLEPLTISKMRIEQGTKQVGMTMECQECQLYGLSEVNFTAARVDLKKRHVEWDFWMDKLMFLGKYKVSGRVLILPITGSGDANITLSNVTFSFLYDYDLDLKENGKNYARITNSTLPYKIGGMYINLENLFNGDKLLGENMNRFLNENWRDIIKEVGPAVADALTEVFRATMGAMADLVPFEYLFPSD</sequence>
<dbReference type="AlphaFoldDB" id="A0AAU6SHK8"/>
<evidence type="ECO:0000256" key="2">
    <source>
        <dbReference type="ARBA" id="ARBA00023108"/>
    </source>
</evidence>
<dbReference type="EMBL" id="OR247759">
    <property type="protein sequence ID" value="WZP32416.1"/>
    <property type="molecule type" value="mRNA"/>
</dbReference>
<dbReference type="InterPro" id="IPR010562">
    <property type="entry name" value="Haemolymph_juvenile_hormone-bd"/>
</dbReference>
<dbReference type="SMART" id="SM00700">
    <property type="entry name" value="JHBP"/>
    <property type="match status" value="1"/>
</dbReference>
<feature type="signal peptide" evidence="4">
    <location>
        <begin position="1"/>
        <end position="35"/>
    </location>
</feature>
<dbReference type="PANTHER" id="PTHR11008">
    <property type="entry name" value="PROTEIN TAKEOUT-LIKE PROTEIN"/>
    <property type="match status" value="1"/>
</dbReference>
<reference evidence="5" key="1">
    <citation type="submission" date="2023-06" db="EMBL/GenBank/DDBJ databases">
        <title>Takout-proteins of Maconellicoccus hirsutus.</title>
        <authorList>
            <person name="S S.B."/>
            <person name="Negi N."/>
            <person name="Nagarjuna Reddy K."/>
            <person name="R G.G."/>
        </authorList>
    </citation>
    <scope>NUCLEOTIDE SEQUENCE</scope>
</reference>
<dbReference type="FunFam" id="3.15.10.30:FF:000001">
    <property type="entry name" value="Takeout-like protein 1"/>
    <property type="match status" value="1"/>
</dbReference>
<dbReference type="GO" id="GO:0007623">
    <property type="term" value="P:circadian rhythm"/>
    <property type="evidence" value="ECO:0007669"/>
    <property type="project" value="UniProtKB-ARBA"/>
</dbReference>
<keyword evidence="1 4" id="KW-0732">Signal</keyword>
<dbReference type="Pfam" id="PF06585">
    <property type="entry name" value="JHBP"/>
    <property type="match status" value="1"/>
</dbReference>
<evidence type="ECO:0000256" key="3">
    <source>
        <dbReference type="ARBA" id="ARBA00060902"/>
    </source>
</evidence>
<accession>A0AAU6SHK8</accession>
<evidence type="ECO:0000313" key="5">
    <source>
        <dbReference type="EMBL" id="WZP32416.1"/>
    </source>
</evidence>